<accession>A0ABU1Z444</accession>
<dbReference type="InterPro" id="IPR047347">
    <property type="entry name" value="YvaQ-like_sensor"/>
</dbReference>
<comment type="similarity">
    <text evidence="2">Belongs to the methyl-accepting chemotaxis (MCP) protein family.</text>
</comment>
<dbReference type="InterPro" id="IPR051310">
    <property type="entry name" value="MCP_chemotaxis"/>
</dbReference>
<organism evidence="7 8">
    <name type="scientific">Pelomonas aquatica</name>
    <dbReference type="NCBI Taxonomy" id="431058"/>
    <lineage>
        <taxon>Bacteria</taxon>
        <taxon>Pseudomonadati</taxon>
        <taxon>Pseudomonadota</taxon>
        <taxon>Betaproteobacteria</taxon>
        <taxon>Burkholderiales</taxon>
        <taxon>Sphaerotilaceae</taxon>
        <taxon>Roseateles</taxon>
    </lineage>
</organism>
<evidence type="ECO:0000256" key="2">
    <source>
        <dbReference type="ARBA" id="ARBA00029447"/>
    </source>
</evidence>
<keyword evidence="1" id="KW-0488">Methylation</keyword>
<dbReference type="CDD" id="cd06225">
    <property type="entry name" value="HAMP"/>
    <property type="match status" value="1"/>
</dbReference>
<feature type="transmembrane region" description="Helical" evidence="4">
    <location>
        <begin position="192"/>
        <end position="211"/>
    </location>
</feature>
<dbReference type="Pfam" id="PF00672">
    <property type="entry name" value="HAMP"/>
    <property type="match status" value="1"/>
</dbReference>
<evidence type="ECO:0000256" key="1">
    <source>
        <dbReference type="ARBA" id="ARBA00022481"/>
    </source>
</evidence>
<keyword evidence="4" id="KW-0812">Transmembrane</keyword>
<feature type="transmembrane region" description="Helical" evidence="4">
    <location>
        <begin position="12"/>
        <end position="32"/>
    </location>
</feature>
<dbReference type="InterPro" id="IPR003660">
    <property type="entry name" value="HAMP_dom"/>
</dbReference>
<keyword evidence="8" id="KW-1185">Reference proteome</keyword>
<dbReference type="PROSITE" id="PS50885">
    <property type="entry name" value="HAMP"/>
    <property type="match status" value="1"/>
</dbReference>
<name>A0ABU1Z444_9BURK</name>
<dbReference type="InterPro" id="IPR024478">
    <property type="entry name" value="HlyB_4HB_MCP"/>
</dbReference>
<comment type="caution">
    <text evidence="7">The sequence shown here is derived from an EMBL/GenBank/DDBJ whole genome shotgun (WGS) entry which is preliminary data.</text>
</comment>
<dbReference type="Proteomes" id="UP001180536">
    <property type="component" value="Unassembled WGS sequence"/>
</dbReference>
<evidence type="ECO:0000259" key="5">
    <source>
        <dbReference type="PROSITE" id="PS50111"/>
    </source>
</evidence>
<dbReference type="CDD" id="cd19411">
    <property type="entry name" value="MCP2201-like_sensor"/>
    <property type="match status" value="1"/>
</dbReference>
<dbReference type="InterPro" id="IPR004089">
    <property type="entry name" value="MCPsignal_dom"/>
</dbReference>
<feature type="domain" description="HAMP" evidence="6">
    <location>
        <begin position="213"/>
        <end position="265"/>
    </location>
</feature>
<dbReference type="Gene3D" id="1.10.287.950">
    <property type="entry name" value="Methyl-accepting chemotaxis protein"/>
    <property type="match status" value="1"/>
</dbReference>
<dbReference type="SMART" id="SM00304">
    <property type="entry name" value="HAMP"/>
    <property type="match status" value="1"/>
</dbReference>
<dbReference type="Pfam" id="PF00015">
    <property type="entry name" value="MCPsignal"/>
    <property type="match status" value="1"/>
</dbReference>
<evidence type="ECO:0000313" key="7">
    <source>
        <dbReference type="EMBL" id="MDR7295389.1"/>
    </source>
</evidence>
<keyword evidence="3" id="KW-0807">Transducer</keyword>
<reference evidence="7 8" key="1">
    <citation type="submission" date="2023-07" db="EMBL/GenBank/DDBJ databases">
        <title>Sorghum-associated microbial communities from plants grown in Nebraska, USA.</title>
        <authorList>
            <person name="Schachtman D."/>
        </authorList>
    </citation>
    <scope>NUCLEOTIDE SEQUENCE [LARGE SCALE GENOMIC DNA]</scope>
    <source>
        <strain evidence="7 8">BE310</strain>
    </source>
</reference>
<dbReference type="RefSeq" id="WP_056877229.1">
    <property type="nucleotide sequence ID" value="NZ_JAVDXQ010000001.1"/>
</dbReference>
<gene>
    <name evidence="7" type="ORF">J2X16_000710</name>
</gene>
<evidence type="ECO:0000313" key="8">
    <source>
        <dbReference type="Proteomes" id="UP001180536"/>
    </source>
</evidence>
<keyword evidence="4" id="KW-0472">Membrane</keyword>
<keyword evidence="4" id="KW-1133">Transmembrane helix</keyword>
<dbReference type="Pfam" id="PF12729">
    <property type="entry name" value="4HB_MCP_1"/>
    <property type="match status" value="1"/>
</dbReference>
<evidence type="ECO:0000259" key="6">
    <source>
        <dbReference type="PROSITE" id="PS50885"/>
    </source>
</evidence>
<dbReference type="PROSITE" id="PS50111">
    <property type="entry name" value="CHEMOTAXIS_TRANSDUC_2"/>
    <property type="match status" value="1"/>
</dbReference>
<evidence type="ECO:0000256" key="4">
    <source>
        <dbReference type="SAM" id="Phobius"/>
    </source>
</evidence>
<dbReference type="SUPFAM" id="SSF58104">
    <property type="entry name" value="Methyl-accepting chemotaxis protein (MCP) signaling domain"/>
    <property type="match status" value="1"/>
</dbReference>
<dbReference type="EMBL" id="JAVDXQ010000001">
    <property type="protein sequence ID" value="MDR7295389.1"/>
    <property type="molecule type" value="Genomic_DNA"/>
</dbReference>
<sequence>MNTLNNLRIGTRLIGGFALVIGLLIAMAVIGITRVNAVDDNAEVILHDRFVKVAQAQTIENEVNKQLRAMRTALIVTEPALVERELAKIETSLPVVNQAIEKLVATVHSDRGKAALRDLVDSRAKFNEKEAVLLAHLKAGKVDDARKELVVDILPAQDVYLHAVEAFVKSQTDSMEQFGAEAAEMAASAKRLIVALSVLAVLIAAAVAYMLTRSITRPIAEAVHMAQTVASGDLTTVIEVKSRDETGQLLTALKAMNESLTRIVHQVRQSSESIATGATQVATGSADLSQRTEEQASNLEETAASMEELTTTVQRSADSARAATSLAASASAVATKGGAVVAQVVSTMGDITASSRKIASITGVIDGIAFQTNILALNAAVEAARAGELGRGFAVVAGEVRALAQRAATAAKEINGLVGESLSRVEAGGGLVAEAGSTMDSIVTHVQQVAQLIAEIGTASDQQSIGIGEISNAVGILDQVTQQNAALVEESAAAADSLSQQAHRLTEVVGAFKLPVVR</sequence>
<dbReference type="SMART" id="SM00283">
    <property type="entry name" value="MA"/>
    <property type="match status" value="1"/>
</dbReference>
<protein>
    <submittedName>
        <fullName evidence="7">Methyl-accepting chemotaxis protein</fullName>
    </submittedName>
</protein>
<dbReference type="PANTHER" id="PTHR43531:SF14">
    <property type="entry name" value="METHYL-ACCEPTING CHEMOTAXIS PROTEIN I-RELATED"/>
    <property type="match status" value="1"/>
</dbReference>
<proteinExistence type="inferred from homology"/>
<feature type="domain" description="Methyl-accepting transducer" evidence="5">
    <location>
        <begin position="270"/>
        <end position="499"/>
    </location>
</feature>
<dbReference type="PANTHER" id="PTHR43531">
    <property type="entry name" value="PROTEIN ICFG"/>
    <property type="match status" value="1"/>
</dbReference>
<evidence type="ECO:0000256" key="3">
    <source>
        <dbReference type="PROSITE-ProRule" id="PRU00284"/>
    </source>
</evidence>